<dbReference type="EMBL" id="JACKXE010000001">
    <property type="protein sequence ID" value="MBB6626156.1"/>
    <property type="molecule type" value="Genomic_DNA"/>
</dbReference>
<evidence type="ECO:0000313" key="2">
    <source>
        <dbReference type="Proteomes" id="UP000523955"/>
    </source>
</evidence>
<dbReference type="Proteomes" id="UP000523955">
    <property type="component" value="Unassembled WGS sequence"/>
</dbReference>
<dbReference type="RefSeq" id="WP_185251457.1">
    <property type="nucleotide sequence ID" value="NZ_JACKXE010000001.1"/>
</dbReference>
<comment type="caution">
    <text evidence="1">The sequence shown here is derived from an EMBL/GenBank/DDBJ whole genome shotgun (WGS) entry which is preliminary data.</text>
</comment>
<accession>A0A7X0V924</accession>
<dbReference type="PANTHER" id="PTHR34846">
    <property type="entry name" value="4-CARBOXYMUCONOLACTONE DECARBOXYLASE FAMILY PROTEIN (AFU_ORTHOLOGUE AFUA_6G11590)"/>
    <property type="match status" value="1"/>
</dbReference>
<dbReference type="InterPro" id="IPR029032">
    <property type="entry name" value="AhpD-like"/>
</dbReference>
<keyword evidence="2" id="KW-1185">Reference proteome</keyword>
<reference evidence="1 2" key="1">
    <citation type="submission" date="2020-08" db="EMBL/GenBank/DDBJ databases">
        <authorList>
            <person name="Seo M.-J."/>
        </authorList>
    </citation>
    <scope>NUCLEOTIDE SEQUENCE [LARGE SCALE GENOMIC DNA]</scope>
    <source>
        <strain evidence="1 2">KIGAM211</strain>
    </source>
</reference>
<name>A0A7X0V924_9ACTN</name>
<dbReference type="AlphaFoldDB" id="A0A7X0V924"/>
<sequence length="191" mass="20407">MSADEPVRIGMPEDGDLTDAQRAAVERITAGPRGGLVGPFVPLLRSPELMTRLQLVGEHLRFGSVLDDDLFELTVLVVARHWHQQFEWGFHQPLAAAKGVPPSVTDDVAAGRRPASGRPELALVADLARALLETGQVDDASYAAALAALGEERLVEVVVTVGYYTTLALTMNLARTPAPDGAPRLEDPPEG</sequence>
<proteinExistence type="predicted"/>
<gene>
    <name evidence="1" type="ORF">H5V45_02370</name>
</gene>
<dbReference type="PANTHER" id="PTHR34846:SF11">
    <property type="entry name" value="4-CARBOXYMUCONOLACTONE DECARBOXYLASE FAMILY PROTEIN (AFU_ORTHOLOGUE AFUA_6G11590)"/>
    <property type="match status" value="1"/>
</dbReference>
<dbReference type="SUPFAM" id="SSF69118">
    <property type="entry name" value="AhpD-like"/>
    <property type="match status" value="1"/>
</dbReference>
<protein>
    <submittedName>
        <fullName evidence="1">Carboxymuconolactone decarboxylase family protein</fullName>
    </submittedName>
</protein>
<organism evidence="1 2">
    <name type="scientific">Nocardioides luti</name>
    <dbReference type="NCBI Taxonomy" id="2761101"/>
    <lineage>
        <taxon>Bacteria</taxon>
        <taxon>Bacillati</taxon>
        <taxon>Actinomycetota</taxon>
        <taxon>Actinomycetes</taxon>
        <taxon>Propionibacteriales</taxon>
        <taxon>Nocardioidaceae</taxon>
        <taxon>Nocardioides</taxon>
    </lineage>
</organism>
<dbReference type="Gene3D" id="1.20.1290.10">
    <property type="entry name" value="AhpD-like"/>
    <property type="match status" value="1"/>
</dbReference>
<evidence type="ECO:0000313" key="1">
    <source>
        <dbReference type="EMBL" id="MBB6626156.1"/>
    </source>
</evidence>